<protein>
    <submittedName>
        <fullName evidence="2">Uncharacterized protein</fullName>
    </submittedName>
</protein>
<accession>A0A8S2WVW1</accession>
<gene>
    <name evidence="2" type="ORF">GIL414_LOCUS32905</name>
</gene>
<reference evidence="2" key="1">
    <citation type="submission" date="2021-02" db="EMBL/GenBank/DDBJ databases">
        <authorList>
            <person name="Nowell W R."/>
        </authorList>
    </citation>
    <scope>NUCLEOTIDE SEQUENCE</scope>
</reference>
<feature type="compositionally biased region" description="Polar residues" evidence="1">
    <location>
        <begin position="195"/>
        <end position="211"/>
    </location>
</feature>
<dbReference type="EMBL" id="CAJOBJ010071358">
    <property type="protein sequence ID" value="CAF4461594.1"/>
    <property type="molecule type" value="Genomic_DNA"/>
</dbReference>
<feature type="region of interest" description="Disordered" evidence="1">
    <location>
        <begin position="190"/>
        <end position="211"/>
    </location>
</feature>
<organism evidence="2 3">
    <name type="scientific">Rotaria magnacalcarata</name>
    <dbReference type="NCBI Taxonomy" id="392030"/>
    <lineage>
        <taxon>Eukaryota</taxon>
        <taxon>Metazoa</taxon>
        <taxon>Spiralia</taxon>
        <taxon>Gnathifera</taxon>
        <taxon>Rotifera</taxon>
        <taxon>Eurotatoria</taxon>
        <taxon>Bdelloidea</taxon>
        <taxon>Philodinida</taxon>
        <taxon>Philodinidae</taxon>
        <taxon>Rotaria</taxon>
    </lineage>
</organism>
<evidence type="ECO:0000313" key="3">
    <source>
        <dbReference type="Proteomes" id="UP000681720"/>
    </source>
</evidence>
<comment type="caution">
    <text evidence="2">The sequence shown here is derived from an EMBL/GenBank/DDBJ whole genome shotgun (WGS) entry which is preliminary data.</text>
</comment>
<name>A0A8S2WVW1_9BILA</name>
<dbReference type="AlphaFoldDB" id="A0A8S2WVW1"/>
<dbReference type="Proteomes" id="UP000681720">
    <property type="component" value="Unassembled WGS sequence"/>
</dbReference>
<evidence type="ECO:0000256" key="1">
    <source>
        <dbReference type="SAM" id="MobiDB-lite"/>
    </source>
</evidence>
<evidence type="ECO:0000313" key="2">
    <source>
        <dbReference type="EMBL" id="CAF4461594.1"/>
    </source>
</evidence>
<proteinExistence type="predicted"/>
<sequence length="247" mass="28218">MNTTTNSLPLDYKRSSSICSQCNSIAHFACLNHCSDVFCGQCSMKHRVLVTQQMTDLIQKLKQCQIDPIATHDEIDLNYLHASQQTLRHTRDTVTNLIADIQQREENMIKEIETSLVFSVLLTSEEANDYTHLLNGYLKRDQLLSTKTMSTIKRRLDARNTCGQSVEEIKNPTVELGKLNIEELLRPRFAPRIESSPNTKQNKNGNQISNTNVTVRLDKRKIFPSPFKSVFSIGRHPISSIIECDFY</sequence>